<dbReference type="InterPro" id="IPR036318">
    <property type="entry name" value="FAD-bd_PCMH-like_sf"/>
</dbReference>
<dbReference type="Proteomes" id="UP001583193">
    <property type="component" value="Unassembled WGS sequence"/>
</dbReference>
<dbReference type="InterPro" id="IPR006094">
    <property type="entry name" value="Oxid_FAD_bind_N"/>
</dbReference>
<dbReference type="InterPro" id="IPR016166">
    <property type="entry name" value="FAD-bd_PCMH"/>
</dbReference>
<evidence type="ECO:0000256" key="4">
    <source>
        <dbReference type="ARBA" id="ARBA00022827"/>
    </source>
</evidence>
<dbReference type="SUPFAM" id="SSF56176">
    <property type="entry name" value="FAD-binding/transporter-associated domain-like"/>
    <property type="match status" value="1"/>
</dbReference>
<accession>A0ABR3Y021</accession>
<keyword evidence="9" id="KW-1185">Reference proteome</keyword>
<evidence type="ECO:0000256" key="5">
    <source>
        <dbReference type="ARBA" id="ARBA00023002"/>
    </source>
</evidence>
<evidence type="ECO:0000256" key="1">
    <source>
        <dbReference type="ARBA" id="ARBA00001974"/>
    </source>
</evidence>
<keyword evidence="6" id="KW-0732">Signal</keyword>
<dbReference type="InterPro" id="IPR050416">
    <property type="entry name" value="FAD-linked_Oxidoreductase"/>
</dbReference>
<dbReference type="PANTHER" id="PTHR42973">
    <property type="entry name" value="BINDING OXIDOREDUCTASE, PUTATIVE (AFU_ORTHOLOGUE AFUA_1G17690)-RELATED"/>
    <property type="match status" value="1"/>
</dbReference>
<proteinExistence type="inferred from homology"/>
<dbReference type="EMBL" id="JAVDPF010000007">
    <property type="protein sequence ID" value="KAL1881559.1"/>
    <property type="molecule type" value="Genomic_DNA"/>
</dbReference>
<dbReference type="Gene3D" id="3.40.462.20">
    <property type="match status" value="1"/>
</dbReference>
<evidence type="ECO:0000256" key="2">
    <source>
        <dbReference type="ARBA" id="ARBA00005466"/>
    </source>
</evidence>
<evidence type="ECO:0000256" key="6">
    <source>
        <dbReference type="SAM" id="SignalP"/>
    </source>
</evidence>
<keyword evidence="3" id="KW-0285">Flavoprotein</keyword>
<evidence type="ECO:0000313" key="8">
    <source>
        <dbReference type="EMBL" id="KAL1881559.1"/>
    </source>
</evidence>
<dbReference type="PROSITE" id="PS51387">
    <property type="entry name" value="FAD_PCMH"/>
    <property type="match status" value="1"/>
</dbReference>
<keyword evidence="5" id="KW-0560">Oxidoreductase</keyword>
<feature type="signal peptide" evidence="6">
    <location>
        <begin position="1"/>
        <end position="18"/>
    </location>
</feature>
<gene>
    <name evidence="8" type="ORF">Plec18167_003156</name>
</gene>
<keyword evidence="4" id="KW-0274">FAD</keyword>
<feature type="chain" id="PRO_5046736288" description="FAD-binding PCMH-type domain-containing protein" evidence="6">
    <location>
        <begin position="19"/>
        <end position="603"/>
    </location>
</feature>
<comment type="similarity">
    <text evidence="2">Belongs to the oxygen-dependent FAD-linked oxidoreductase family.</text>
</comment>
<comment type="cofactor">
    <cofactor evidence="1">
        <name>FAD</name>
        <dbReference type="ChEBI" id="CHEBI:57692"/>
    </cofactor>
</comment>
<dbReference type="Pfam" id="PF01565">
    <property type="entry name" value="FAD_binding_4"/>
    <property type="match status" value="1"/>
</dbReference>
<dbReference type="Gene3D" id="3.30.465.10">
    <property type="match status" value="1"/>
</dbReference>
<evidence type="ECO:0000259" key="7">
    <source>
        <dbReference type="PROSITE" id="PS51387"/>
    </source>
</evidence>
<comment type="caution">
    <text evidence="8">The sequence shown here is derived from an EMBL/GenBank/DDBJ whole genome shotgun (WGS) entry which is preliminary data.</text>
</comment>
<evidence type="ECO:0000313" key="9">
    <source>
        <dbReference type="Proteomes" id="UP001583193"/>
    </source>
</evidence>
<reference evidence="8 9" key="1">
    <citation type="journal article" date="2024" name="IMA Fungus">
        <title>IMA Genome - F19 : A genome assembly and annotation guide to empower mycologists, including annotated draft genome sequences of Ceratocystis pirilliformis, Diaporthe australafricana, Fusarium ophioides, Paecilomyces lecythidis, and Sporothrix stenoceras.</title>
        <authorList>
            <person name="Aylward J."/>
            <person name="Wilson A.M."/>
            <person name="Visagie C.M."/>
            <person name="Spraker J."/>
            <person name="Barnes I."/>
            <person name="Buitendag C."/>
            <person name="Ceriani C."/>
            <person name="Del Mar Angel L."/>
            <person name="du Plessis D."/>
            <person name="Fuchs T."/>
            <person name="Gasser K."/>
            <person name="Kramer D."/>
            <person name="Li W."/>
            <person name="Munsamy K."/>
            <person name="Piso A."/>
            <person name="Price J.L."/>
            <person name="Sonnekus B."/>
            <person name="Thomas C."/>
            <person name="van der Nest A."/>
            <person name="van Dijk A."/>
            <person name="van Heerden A."/>
            <person name="van Vuuren N."/>
            <person name="Yilmaz N."/>
            <person name="Duong T.A."/>
            <person name="van der Merwe N.A."/>
            <person name="Wingfield M.J."/>
            <person name="Wingfield B.D."/>
        </authorList>
    </citation>
    <scope>NUCLEOTIDE SEQUENCE [LARGE SCALE GENOMIC DNA]</scope>
    <source>
        <strain evidence="8 9">CMW 18167</strain>
    </source>
</reference>
<dbReference type="InterPro" id="IPR016169">
    <property type="entry name" value="FAD-bd_PCMH_sub2"/>
</dbReference>
<organism evidence="8 9">
    <name type="scientific">Paecilomyces lecythidis</name>
    <dbReference type="NCBI Taxonomy" id="3004212"/>
    <lineage>
        <taxon>Eukaryota</taxon>
        <taxon>Fungi</taxon>
        <taxon>Dikarya</taxon>
        <taxon>Ascomycota</taxon>
        <taxon>Pezizomycotina</taxon>
        <taxon>Eurotiomycetes</taxon>
        <taxon>Eurotiomycetidae</taxon>
        <taxon>Eurotiales</taxon>
        <taxon>Thermoascaceae</taxon>
        <taxon>Paecilomyces</taxon>
    </lineage>
</organism>
<feature type="domain" description="FAD-binding PCMH-type" evidence="7">
    <location>
        <begin position="118"/>
        <end position="298"/>
    </location>
</feature>
<evidence type="ECO:0000256" key="3">
    <source>
        <dbReference type="ARBA" id="ARBA00022630"/>
    </source>
</evidence>
<protein>
    <recommendedName>
        <fullName evidence="7">FAD-binding PCMH-type domain-containing protein</fullName>
    </recommendedName>
</protein>
<name>A0ABR3Y021_9EURO</name>
<sequence length="603" mass="65614">MNITAIYILFALFSLGNALSSPRCKTIPSDPTWPSNEEWNSFNKSINGVLLKTVPAASSCWSGNPFGSSLPCEVVKNNWTSGFFHSSQPESIDFPLYANNSCLPPGASGYNGSRGCNLGGLPEYIVNATSEQQIAISLKFAADHNIRVVVKGTGHDLNGRSSGAYALSIWTHNFRKLERNKAWSLPLTNRTEDVYIVGSGQQLGNVLDEATKARRVVTTGQDPSVGLGGYIQGGGHGPLSSTYGLAAHNVLQVRVVTTTGKILVANDFLNQDIFWAVRGGGGGQYGVITEYVIKNHPAPETVTMGVLKILPTETNENISWNAAASLFSAIPDLMDRGLTGAATAATGQGALSLFPDLKKSTKGIAFNQIFWAYNTTPAVMTALVNPVLSRIRSESSNLTLSVDWTAELYENYTSFFSVISGSNAAGGSALSSSRLLGRSELVDTPRNDVVSYLREALSSQNEKEGTFATIGLQGGPGMKNISNERWGSVNEVWRRTYLHFITNGASLDTSANPKQALAHAARWMAENREMMWQRWSPNGGAYMNEANPFNPHFRHDFYGLYYDDLLALKRRYDPSDSLFVLSGVGSDNWEYDLDSGRLCRVNY</sequence>
<dbReference type="PANTHER" id="PTHR42973:SF39">
    <property type="entry name" value="FAD-BINDING PCMH-TYPE DOMAIN-CONTAINING PROTEIN"/>
    <property type="match status" value="1"/>
</dbReference>